<protein>
    <submittedName>
        <fullName evidence="1">Uncharacterized protein</fullName>
    </submittedName>
</protein>
<evidence type="ECO:0000313" key="2">
    <source>
        <dbReference type="Proteomes" id="UP001056120"/>
    </source>
</evidence>
<name>A0ACB9IUY3_9ASTR</name>
<evidence type="ECO:0000313" key="1">
    <source>
        <dbReference type="EMBL" id="KAI3811656.1"/>
    </source>
</evidence>
<accession>A0ACB9IUY3</accession>
<reference evidence="2" key="1">
    <citation type="journal article" date="2022" name="Mol. Ecol. Resour.">
        <title>The genomes of chicory, endive, great burdock and yacon provide insights into Asteraceae palaeo-polyploidization history and plant inulin production.</title>
        <authorList>
            <person name="Fan W."/>
            <person name="Wang S."/>
            <person name="Wang H."/>
            <person name="Wang A."/>
            <person name="Jiang F."/>
            <person name="Liu H."/>
            <person name="Zhao H."/>
            <person name="Xu D."/>
            <person name="Zhang Y."/>
        </authorList>
    </citation>
    <scope>NUCLEOTIDE SEQUENCE [LARGE SCALE GENOMIC DNA]</scope>
    <source>
        <strain evidence="2">cv. Yunnan</strain>
    </source>
</reference>
<dbReference type="EMBL" id="CM042024">
    <property type="protein sequence ID" value="KAI3811656.1"/>
    <property type="molecule type" value="Genomic_DNA"/>
</dbReference>
<sequence>MMSCNGWCGVKNAPEESSSELEGDGRRGEDDKSIPGYEEPQQSQSPQFQEESNESRMGTEENNNGSLTNGGNGKNGCSTGDSHNHIRIPDLNTSSGGSSEGNEVGRRVELSSGFLINPMAERLKEKTAEEILNEEVSATIEMGDVLGVNLRDREEHVRKVILGEETESGCP</sequence>
<keyword evidence="2" id="KW-1185">Reference proteome</keyword>
<organism evidence="1 2">
    <name type="scientific">Smallanthus sonchifolius</name>
    <dbReference type="NCBI Taxonomy" id="185202"/>
    <lineage>
        <taxon>Eukaryota</taxon>
        <taxon>Viridiplantae</taxon>
        <taxon>Streptophyta</taxon>
        <taxon>Embryophyta</taxon>
        <taxon>Tracheophyta</taxon>
        <taxon>Spermatophyta</taxon>
        <taxon>Magnoliopsida</taxon>
        <taxon>eudicotyledons</taxon>
        <taxon>Gunneridae</taxon>
        <taxon>Pentapetalae</taxon>
        <taxon>asterids</taxon>
        <taxon>campanulids</taxon>
        <taxon>Asterales</taxon>
        <taxon>Asteraceae</taxon>
        <taxon>Asteroideae</taxon>
        <taxon>Heliantheae alliance</taxon>
        <taxon>Millerieae</taxon>
        <taxon>Smallanthus</taxon>
    </lineage>
</organism>
<gene>
    <name evidence="1" type="ORF">L1987_21383</name>
</gene>
<proteinExistence type="predicted"/>
<reference evidence="1 2" key="2">
    <citation type="journal article" date="2022" name="Mol. Ecol. Resour.">
        <title>The genomes of chicory, endive, great burdock and yacon provide insights into Asteraceae paleo-polyploidization history and plant inulin production.</title>
        <authorList>
            <person name="Fan W."/>
            <person name="Wang S."/>
            <person name="Wang H."/>
            <person name="Wang A."/>
            <person name="Jiang F."/>
            <person name="Liu H."/>
            <person name="Zhao H."/>
            <person name="Xu D."/>
            <person name="Zhang Y."/>
        </authorList>
    </citation>
    <scope>NUCLEOTIDE SEQUENCE [LARGE SCALE GENOMIC DNA]</scope>
    <source>
        <strain evidence="2">cv. Yunnan</strain>
        <tissue evidence="1">Leaves</tissue>
    </source>
</reference>
<dbReference type="Proteomes" id="UP001056120">
    <property type="component" value="Linkage Group LG07"/>
</dbReference>
<comment type="caution">
    <text evidence="1">The sequence shown here is derived from an EMBL/GenBank/DDBJ whole genome shotgun (WGS) entry which is preliminary data.</text>
</comment>